<evidence type="ECO:0000256" key="6">
    <source>
        <dbReference type="ARBA" id="ARBA00022984"/>
    </source>
</evidence>
<dbReference type="AlphaFoldDB" id="A0A6I6DYM3"/>
<feature type="binding site" evidence="10">
    <location>
        <position position="191"/>
    </location>
    <ligand>
        <name>UDP-N-acetyl-alpha-D-glucosamine</name>
        <dbReference type="ChEBI" id="CHEBI:57705"/>
    </ligand>
</feature>
<feature type="binding site" evidence="10">
    <location>
        <begin position="264"/>
        <end position="269"/>
    </location>
    <ligand>
        <name>UDP-N-acetyl-alpha-D-glucosamine</name>
        <dbReference type="ChEBI" id="CHEBI:57705"/>
    </ligand>
</feature>
<dbReference type="Pfam" id="PF03033">
    <property type="entry name" value="Glyco_transf_28"/>
    <property type="match status" value="1"/>
</dbReference>
<feature type="binding site" evidence="10">
    <location>
        <position position="124"/>
    </location>
    <ligand>
        <name>UDP-N-acetyl-alpha-D-glucosamine</name>
        <dbReference type="ChEBI" id="CHEBI:57705"/>
    </ligand>
</feature>
<dbReference type="GO" id="GO:0009252">
    <property type="term" value="P:peptidoglycan biosynthetic process"/>
    <property type="evidence" value="ECO:0007669"/>
    <property type="project" value="UniProtKB-UniRule"/>
</dbReference>
<comment type="subcellular location">
    <subcellularLocation>
        <location evidence="10">Cell membrane</location>
        <topology evidence="10">Peripheral membrane protein</topology>
        <orientation evidence="10">Cytoplasmic side</orientation>
    </subcellularLocation>
</comment>
<evidence type="ECO:0000256" key="9">
    <source>
        <dbReference type="ARBA" id="ARBA00023316"/>
    </source>
</evidence>
<gene>
    <name evidence="10 13" type="primary">murG</name>
    <name evidence="13" type="ORF">E6P07_01970</name>
</gene>
<reference evidence="13 14" key="1">
    <citation type="submission" date="2019-12" db="EMBL/GenBank/DDBJ databases">
        <title>The complete genome of the thermophilic, anoxygenic phototrophic gammaproteobacterium Thermochromatium tepidum.</title>
        <authorList>
            <person name="Sattley W.M."/>
            <person name="Swingley W.D."/>
            <person name="Burchell B.M."/>
            <person name="Gurbani S.A."/>
            <person name="Kujawa C.M."/>
            <person name="Nuccio D.A."/>
            <person name="Schladweiler J."/>
            <person name="Shaffer K.N."/>
            <person name="Stokes L.M."/>
            <person name="Touchman J.W."/>
            <person name="Blankenship R.E."/>
            <person name="Madigan M.T."/>
        </authorList>
    </citation>
    <scope>NUCLEOTIDE SEQUENCE [LARGE SCALE GENOMIC DNA]</scope>
    <source>
        <strain evidence="13 14">ATCC 43061</strain>
    </source>
</reference>
<evidence type="ECO:0000256" key="4">
    <source>
        <dbReference type="ARBA" id="ARBA00022679"/>
    </source>
</evidence>
<dbReference type="GO" id="GO:0050511">
    <property type="term" value="F:undecaprenyldiphospho-muramoylpentapeptide beta-N-acetylglucosaminyltransferase activity"/>
    <property type="evidence" value="ECO:0007669"/>
    <property type="project" value="UniProtKB-UniRule"/>
</dbReference>
<dbReference type="GO" id="GO:0071555">
    <property type="term" value="P:cell wall organization"/>
    <property type="evidence" value="ECO:0007669"/>
    <property type="project" value="UniProtKB-KW"/>
</dbReference>
<feature type="domain" description="Glycosyltransferase family 28 N-terminal" evidence="11">
    <location>
        <begin position="6"/>
        <end position="142"/>
    </location>
</feature>
<dbReference type="HAMAP" id="MF_00033">
    <property type="entry name" value="MurG"/>
    <property type="match status" value="1"/>
</dbReference>
<evidence type="ECO:0000259" key="11">
    <source>
        <dbReference type="Pfam" id="PF03033"/>
    </source>
</evidence>
<evidence type="ECO:0000256" key="8">
    <source>
        <dbReference type="ARBA" id="ARBA00023306"/>
    </source>
</evidence>
<keyword evidence="9 10" id="KW-0961">Cell wall biogenesis/degradation</keyword>
<accession>A0A6I6DYM3</accession>
<dbReference type="InterPro" id="IPR007235">
    <property type="entry name" value="Glyco_trans_28_C"/>
</dbReference>
<keyword evidence="8 10" id="KW-0131">Cell cycle</keyword>
<keyword evidence="5 10" id="KW-0133">Cell shape</keyword>
<comment type="similarity">
    <text evidence="10">Belongs to the glycosyltransferase 28 family. MurG subfamily.</text>
</comment>
<dbReference type="OrthoDB" id="9808936at2"/>
<sequence length="363" mass="38697">MVARLAVMAGGTGGHVFPALAVAEYLRGQGAEVFWIGTRSGMESCLVPEHGFEMEEIAIEGVRGKGGLQWLKAPFRLASAFGQARAILRRRRPQVVLGLGGFVSGPGGLAARALGIPLVIHEQNCVPGLTNRWLAWIATQVFESFPGSFPAARRAILTGNPVRRAILDLPPPAERLAGRSGPIRLLVVGGSLGAQALNETVPQALARLPAERRPLVRHQAGERTLELARAAYRNAGVAAEVVAFMRDMAEAYAWADLVVCRAGALTVAELAAAGIGSILVPYPFAVDDHQVGNARSLSEVGAARLILQRELTPAHLADTLNELCVDRTRLLAMAESARRRAQPEATERIARTCLELSTRGTPS</sequence>
<dbReference type="GO" id="GO:0051301">
    <property type="term" value="P:cell division"/>
    <property type="evidence" value="ECO:0007669"/>
    <property type="project" value="UniProtKB-KW"/>
</dbReference>
<keyword evidence="3 10" id="KW-0328">Glycosyltransferase</keyword>
<dbReference type="InterPro" id="IPR004276">
    <property type="entry name" value="GlycoTrans_28_N"/>
</dbReference>
<protein>
    <recommendedName>
        <fullName evidence="10">UDP-N-acetylglucosamine--N-acetylmuramyl-(pentapeptide) pyrophosphoryl-undecaprenol N-acetylglucosamine transferase</fullName>
        <ecNumber evidence="10">2.4.1.227</ecNumber>
    </recommendedName>
    <alternativeName>
        <fullName evidence="10">Undecaprenyl-PP-MurNAc-pentapeptide-UDPGlcNAc GlcNAc transferase</fullName>
    </alternativeName>
</protein>
<evidence type="ECO:0000256" key="5">
    <source>
        <dbReference type="ARBA" id="ARBA00022960"/>
    </source>
</evidence>
<dbReference type="GO" id="GO:0008360">
    <property type="term" value="P:regulation of cell shape"/>
    <property type="evidence" value="ECO:0007669"/>
    <property type="project" value="UniProtKB-KW"/>
</dbReference>
<dbReference type="EMBL" id="CP039268">
    <property type="protein sequence ID" value="QGU31855.1"/>
    <property type="molecule type" value="Genomic_DNA"/>
</dbReference>
<feature type="binding site" evidence="10">
    <location>
        <position position="163"/>
    </location>
    <ligand>
        <name>UDP-N-acetyl-alpha-D-glucosamine</name>
        <dbReference type="ChEBI" id="CHEBI:57705"/>
    </ligand>
</feature>
<comment type="pathway">
    <text evidence="10">Cell wall biogenesis; peptidoglycan biosynthesis.</text>
</comment>
<dbReference type="SUPFAM" id="SSF53756">
    <property type="entry name" value="UDP-Glycosyltransferase/glycogen phosphorylase"/>
    <property type="match status" value="1"/>
</dbReference>
<dbReference type="Gene3D" id="3.40.50.2000">
    <property type="entry name" value="Glycogen Phosphorylase B"/>
    <property type="match status" value="2"/>
</dbReference>
<dbReference type="InterPro" id="IPR006009">
    <property type="entry name" value="GlcNAc_MurG"/>
</dbReference>
<feature type="binding site" evidence="10">
    <location>
        <begin position="12"/>
        <end position="14"/>
    </location>
    <ligand>
        <name>UDP-N-acetyl-alpha-D-glucosamine</name>
        <dbReference type="ChEBI" id="CHEBI:57705"/>
    </ligand>
</feature>
<dbReference type="KEGG" id="ttp:E6P07_01970"/>
<organism evidence="13 14">
    <name type="scientific">Thermochromatium tepidum ATCC 43061</name>
    <dbReference type="NCBI Taxonomy" id="316276"/>
    <lineage>
        <taxon>Bacteria</taxon>
        <taxon>Pseudomonadati</taxon>
        <taxon>Pseudomonadota</taxon>
        <taxon>Gammaproteobacteria</taxon>
        <taxon>Chromatiales</taxon>
        <taxon>Chromatiaceae</taxon>
        <taxon>Thermochromatium</taxon>
    </lineage>
</organism>
<dbReference type="GO" id="GO:0005886">
    <property type="term" value="C:plasma membrane"/>
    <property type="evidence" value="ECO:0007669"/>
    <property type="project" value="UniProtKB-SubCell"/>
</dbReference>
<evidence type="ECO:0000256" key="10">
    <source>
        <dbReference type="HAMAP-Rule" id="MF_00033"/>
    </source>
</evidence>
<evidence type="ECO:0000256" key="7">
    <source>
        <dbReference type="ARBA" id="ARBA00023136"/>
    </source>
</evidence>
<name>A0A6I6DYM3_THETI</name>
<feature type="domain" description="Glycosyl transferase family 28 C-terminal" evidence="12">
    <location>
        <begin position="185"/>
        <end position="348"/>
    </location>
</feature>
<dbReference type="EC" id="2.4.1.227" evidence="10"/>
<dbReference type="CDD" id="cd03785">
    <property type="entry name" value="GT28_MurG"/>
    <property type="match status" value="1"/>
</dbReference>
<dbReference type="Pfam" id="PF04101">
    <property type="entry name" value="Glyco_tran_28_C"/>
    <property type="match status" value="1"/>
</dbReference>
<evidence type="ECO:0000256" key="3">
    <source>
        <dbReference type="ARBA" id="ARBA00022676"/>
    </source>
</evidence>
<keyword evidence="7 10" id="KW-0472">Membrane</keyword>
<evidence type="ECO:0000259" key="12">
    <source>
        <dbReference type="Pfam" id="PF04101"/>
    </source>
</evidence>
<dbReference type="PANTHER" id="PTHR21015:SF22">
    <property type="entry name" value="GLYCOSYLTRANSFERASE"/>
    <property type="match status" value="1"/>
</dbReference>
<dbReference type="UniPathway" id="UPA00219"/>
<keyword evidence="4 10" id="KW-0808">Transferase</keyword>
<dbReference type="PANTHER" id="PTHR21015">
    <property type="entry name" value="UDP-N-ACETYLGLUCOSAMINE--N-ACETYLMURAMYL-(PENTAPEPTIDE) PYROPHOSPHORYL-UNDECAPRENOL N-ACETYLGLUCOSAMINE TRANSFERASE 1"/>
    <property type="match status" value="1"/>
</dbReference>
<comment type="catalytic activity">
    <reaction evidence="10">
        <text>di-trans,octa-cis-undecaprenyl diphospho-N-acetyl-alpha-D-muramoyl-L-alanyl-D-glutamyl-meso-2,6-diaminopimeloyl-D-alanyl-D-alanine + UDP-N-acetyl-alpha-D-glucosamine = di-trans,octa-cis-undecaprenyl diphospho-[N-acetyl-alpha-D-glucosaminyl-(1-&gt;4)]-N-acetyl-alpha-D-muramoyl-L-alanyl-D-glutamyl-meso-2,6-diaminopimeloyl-D-alanyl-D-alanine + UDP + H(+)</text>
        <dbReference type="Rhea" id="RHEA:31227"/>
        <dbReference type="ChEBI" id="CHEBI:15378"/>
        <dbReference type="ChEBI" id="CHEBI:57705"/>
        <dbReference type="ChEBI" id="CHEBI:58223"/>
        <dbReference type="ChEBI" id="CHEBI:61387"/>
        <dbReference type="ChEBI" id="CHEBI:61388"/>
        <dbReference type="EC" id="2.4.1.227"/>
    </reaction>
</comment>
<evidence type="ECO:0000313" key="13">
    <source>
        <dbReference type="EMBL" id="QGU31855.1"/>
    </source>
</evidence>
<keyword evidence="6 10" id="KW-0573">Peptidoglycan synthesis</keyword>
<dbReference type="GO" id="GO:0005975">
    <property type="term" value="P:carbohydrate metabolic process"/>
    <property type="evidence" value="ECO:0007669"/>
    <property type="project" value="InterPro"/>
</dbReference>
<proteinExistence type="inferred from homology"/>
<dbReference type="RefSeq" id="WP_153974054.1">
    <property type="nucleotide sequence ID" value="NZ_CP039268.1"/>
</dbReference>
<keyword evidence="1 10" id="KW-1003">Cell membrane</keyword>
<keyword evidence="2 10" id="KW-0132">Cell division</keyword>
<comment type="caution">
    <text evidence="10">Lacks conserved residue(s) required for the propagation of feature annotation.</text>
</comment>
<evidence type="ECO:0000256" key="2">
    <source>
        <dbReference type="ARBA" id="ARBA00022618"/>
    </source>
</evidence>
<evidence type="ECO:0000313" key="14">
    <source>
        <dbReference type="Proteomes" id="UP000426424"/>
    </source>
</evidence>
<dbReference type="Proteomes" id="UP000426424">
    <property type="component" value="Chromosome"/>
</dbReference>
<evidence type="ECO:0000256" key="1">
    <source>
        <dbReference type="ARBA" id="ARBA00022475"/>
    </source>
</evidence>
<dbReference type="NCBIfam" id="TIGR01133">
    <property type="entry name" value="murG"/>
    <property type="match status" value="1"/>
</dbReference>
<keyword evidence="14" id="KW-1185">Reference proteome</keyword>
<comment type="function">
    <text evidence="10">Cell wall formation. Catalyzes the transfer of a GlcNAc subunit on undecaprenyl-pyrophosphoryl-MurNAc-pentapeptide (lipid intermediate I) to form undecaprenyl-pyrophosphoryl-MurNAc-(pentapeptide)GlcNAc (lipid intermediate II).</text>
</comment>
<feature type="binding site" evidence="10">
    <location>
        <position position="290"/>
    </location>
    <ligand>
        <name>UDP-N-acetyl-alpha-D-glucosamine</name>
        <dbReference type="ChEBI" id="CHEBI:57705"/>
    </ligand>
</feature>